<evidence type="ECO:0000256" key="3">
    <source>
        <dbReference type="ARBA" id="ARBA00017306"/>
    </source>
</evidence>
<feature type="region of interest" description="Disordered" evidence="9">
    <location>
        <begin position="128"/>
        <end position="214"/>
    </location>
</feature>
<dbReference type="OrthoDB" id="21060at2759"/>
<protein>
    <recommendedName>
        <fullName evidence="3">Transcription initiation factor TFIID subunit 4</fullName>
    </recommendedName>
    <alternativeName>
        <fullName evidence="8">TBP-associated factor 4</fullName>
    </alternativeName>
</protein>
<dbReference type="GO" id="GO:0006352">
    <property type="term" value="P:DNA-templated transcription initiation"/>
    <property type="evidence" value="ECO:0007669"/>
    <property type="project" value="InterPro"/>
</dbReference>
<sequence length="589" mass="62412">MAQTQPQQPFAARPFSPPVSSPSPNAPSPLSGIAPPPTKRQRLSPLPQSQSPYASPSMGTISLTQTHAIHHPTNGLPVNGTGPAPMMNAPPPGSMGPPSRPVEKATDTAELTDVLASSGIDVREEEAFLTHGYSQTPTAPQPPRLQTNFTGSFASQPSPGTTSAGNSFSEQFPQKQSLPLGSFAPGTPGVESTLRTPSATPEDEKQRQDSAANRREQYHLQASFLVTSLLEHKLQKRTHELGIKLPSYGVFRPYPGRPTGLVEVSGPDGSSVVRSGKTLLTHDAPLGDIISLLSLACEERVRSVVDHSATLARNRKMNAQGVVPAEWSDLAEVSTPPREDTAQIRGTKSVSPKTIPQKRPMAGSNDASKPDSNPTVPNILVRKGRTLVLKEDEVEEERASKRARRNADAILGGDASRAGSVGGSTPGAVTPTGQAGDRAPEPERKTSKKDMKKAESKVTEAVQHQHAVETARMATNNLTSGLMFGGKKKTYSWLKSSTPTAPRSGLSTPLKASAAAPGSGTPGKGTGLPGAPTKPATKKPGEWREDDKLGAGIQIRDIVFMLEVDGRGLKHLQKAYSKESKEDVDKPSR</sequence>
<feature type="region of interest" description="Disordered" evidence="9">
    <location>
        <begin position="332"/>
        <end position="466"/>
    </location>
</feature>
<feature type="compositionally biased region" description="Pro residues" evidence="9">
    <location>
        <begin position="88"/>
        <end position="100"/>
    </location>
</feature>
<keyword evidence="4" id="KW-0805">Transcription regulation</keyword>
<dbReference type="EMBL" id="PDNA01000035">
    <property type="protein sequence ID" value="PGH21456.1"/>
    <property type="molecule type" value="Genomic_DNA"/>
</dbReference>
<feature type="compositionally biased region" description="Pro residues" evidence="9">
    <location>
        <begin position="15"/>
        <end position="27"/>
    </location>
</feature>
<evidence type="ECO:0000256" key="1">
    <source>
        <dbReference type="ARBA" id="ARBA00004123"/>
    </source>
</evidence>
<dbReference type="STRING" id="1447883.A0A2B7YIS1"/>
<keyword evidence="5" id="KW-0804">Transcription</keyword>
<evidence type="ECO:0000256" key="7">
    <source>
        <dbReference type="ARBA" id="ARBA00025346"/>
    </source>
</evidence>
<feature type="domain" description="Transcription initiation factor TFIID component TAF4 C-terminal" evidence="10">
    <location>
        <begin position="438"/>
        <end position="571"/>
    </location>
</feature>
<feature type="region of interest" description="Disordered" evidence="9">
    <location>
        <begin position="495"/>
        <end position="548"/>
    </location>
</feature>
<dbReference type="InterPro" id="IPR007900">
    <property type="entry name" value="TAF4_C"/>
</dbReference>
<evidence type="ECO:0000256" key="8">
    <source>
        <dbReference type="ARBA" id="ARBA00031747"/>
    </source>
</evidence>
<comment type="caution">
    <text evidence="11">The sequence shown here is derived from an EMBL/GenBank/DDBJ whole genome shotgun (WGS) entry which is preliminary data.</text>
</comment>
<evidence type="ECO:0000313" key="12">
    <source>
        <dbReference type="Proteomes" id="UP000224634"/>
    </source>
</evidence>
<accession>A0A2B7YIS1</accession>
<dbReference type="AlphaFoldDB" id="A0A2B7YIS1"/>
<dbReference type="GO" id="GO:0005669">
    <property type="term" value="C:transcription factor TFIID complex"/>
    <property type="evidence" value="ECO:0007669"/>
    <property type="project" value="InterPro"/>
</dbReference>
<feature type="compositionally biased region" description="Polar residues" evidence="9">
    <location>
        <begin position="344"/>
        <end position="354"/>
    </location>
</feature>
<feature type="compositionally biased region" description="Basic and acidic residues" evidence="9">
    <location>
        <begin position="539"/>
        <end position="548"/>
    </location>
</feature>
<evidence type="ECO:0000313" key="11">
    <source>
        <dbReference type="EMBL" id="PGH21456.1"/>
    </source>
</evidence>
<feature type="compositionally biased region" description="Polar residues" evidence="9">
    <location>
        <begin position="495"/>
        <end position="507"/>
    </location>
</feature>
<keyword evidence="6" id="KW-0539">Nucleus</keyword>
<feature type="compositionally biased region" description="Basic and acidic residues" evidence="9">
    <location>
        <begin position="438"/>
        <end position="458"/>
    </location>
</feature>
<gene>
    <name evidence="11" type="ORF">AJ80_03247</name>
</gene>
<evidence type="ECO:0000256" key="9">
    <source>
        <dbReference type="SAM" id="MobiDB-lite"/>
    </source>
</evidence>
<evidence type="ECO:0000256" key="4">
    <source>
        <dbReference type="ARBA" id="ARBA00023015"/>
    </source>
</evidence>
<feature type="compositionally biased region" description="Polar residues" evidence="9">
    <location>
        <begin position="132"/>
        <end position="179"/>
    </location>
</feature>
<evidence type="ECO:0000259" key="10">
    <source>
        <dbReference type="Pfam" id="PF05236"/>
    </source>
</evidence>
<proteinExistence type="inferred from homology"/>
<evidence type="ECO:0000256" key="2">
    <source>
        <dbReference type="ARBA" id="ARBA00006178"/>
    </source>
</evidence>
<name>A0A2B7YIS1_POLH7</name>
<feature type="region of interest" description="Disordered" evidence="9">
    <location>
        <begin position="1"/>
        <end position="107"/>
    </location>
</feature>
<evidence type="ECO:0000256" key="6">
    <source>
        <dbReference type="ARBA" id="ARBA00023242"/>
    </source>
</evidence>
<keyword evidence="12" id="KW-1185">Reference proteome</keyword>
<comment type="function">
    <text evidence="7">Functions as a component of the DNA-binding general transcription factor complex TFIID. Binding of TFIID to a promoter (with or without TATA element) is the initial step in pre-initiation complex (PIC) formation. TFIID plays a key role in the regulation of gene expression by RNA polymerase II through different activities such as transcription activator interaction, core promoter recognition and selectivity, TFIIA and TFIIB interaction, chromatin modification (histone acetylation by TAF1), facilitation of DNA opening and initiation of transcription.</text>
</comment>
<dbReference type="Pfam" id="PF05236">
    <property type="entry name" value="TAF4"/>
    <property type="match status" value="1"/>
</dbReference>
<comment type="similarity">
    <text evidence="2">Belongs to the TAF4 family.</text>
</comment>
<feature type="compositionally biased region" description="Polar residues" evidence="9">
    <location>
        <begin position="46"/>
        <end position="67"/>
    </location>
</feature>
<organism evidence="11 12">
    <name type="scientific">Polytolypa hystricis (strain UAMH7299)</name>
    <dbReference type="NCBI Taxonomy" id="1447883"/>
    <lineage>
        <taxon>Eukaryota</taxon>
        <taxon>Fungi</taxon>
        <taxon>Dikarya</taxon>
        <taxon>Ascomycota</taxon>
        <taxon>Pezizomycotina</taxon>
        <taxon>Eurotiomycetes</taxon>
        <taxon>Eurotiomycetidae</taxon>
        <taxon>Onygenales</taxon>
        <taxon>Onygenales incertae sedis</taxon>
        <taxon>Polytolypa</taxon>
    </lineage>
</organism>
<feature type="compositionally biased region" description="Polar residues" evidence="9">
    <location>
        <begin position="365"/>
        <end position="376"/>
    </location>
</feature>
<reference evidence="11 12" key="1">
    <citation type="submission" date="2017-10" db="EMBL/GenBank/DDBJ databases">
        <title>Comparative genomics in systemic dimorphic fungi from Ajellomycetaceae.</title>
        <authorList>
            <person name="Munoz J.F."/>
            <person name="Mcewen J.G."/>
            <person name="Clay O.K."/>
            <person name="Cuomo C.A."/>
        </authorList>
    </citation>
    <scope>NUCLEOTIDE SEQUENCE [LARGE SCALE GENOMIC DNA]</scope>
    <source>
        <strain evidence="11 12">UAMH7299</strain>
    </source>
</reference>
<comment type="subcellular location">
    <subcellularLocation>
        <location evidence="1">Nucleus</location>
    </subcellularLocation>
</comment>
<evidence type="ECO:0000256" key="5">
    <source>
        <dbReference type="ARBA" id="ARBA00023163"/>
    </source>
</evidence>
<dbReference type="Proteomes" id="UP000224634">
    <property type="component" value="Unassembled WGS sequence"/>
</dbReference>
<feature type="compositionally biased region" description="Basic and acidic residues" evidence="9">
    <location>
        <begin position="202"/>
        <end position="214"/>
    </location>
</feature>